<keyword evidence="2" id="KW-0229">DNA integration</keyword>
<evidence type="ECO:0000256" key="3">
    <source>
        <dbReference type="ARBA" id="ARBA00023125"/>
    </source>
</evidence>
<dbReference type="Gene3D" id="1.10.150.130">
    <property type="match status" value="1"/>
</dbReference>
<dbReference type="OrthoDB" id="5429327at2"/>
<comment type="similarity">
    <text evidence="1">Belongs to the 'phage' integrase family.</text>
</comment>
<reference evidence="10" key="1">
    <citation type="submission" date="2012-06" db="EMBL/GenBank/DDBJ databases">
        <title>Complete sequence of chromosome of Desulfomonile tiedjei DSM 6799.</title>
        <authorList>
            <person name="Lucas S."/>
            <person name="Copeland A."/>
            <person name="Lapidus A."/>
            <person name="Glavina del Rio T."/>
            <person name="Dalin E."/>
            <person name="Tice H."/>
            <person name="Bruce D."/>
            <person name="Goodwin L."/>
            <person name="Pitluck S."/>
            <person name="Peters L."/>
            <person name="Ovchinnikova G."/>
            <person name="Zeytun A."/>
            <person name="Lu M."/>
            <person name="Kyrpides N."/>
            <person name="Mavromatis K."/>
            <person name="Ivanova N."/>
            <person name="Brettin T."/>
            <person name="Detter J.C."/>
            <person name="Han C."/>
            <person name="Larimer F."/>
            <person name="Land M."/>
            <person name="Hauser L."/>
            <person name="Markowitz V."/>
            <person name="Cheng J.-F."/>
            <person name="Hugenholtz P."/>
            <person name="Woyke T."/>
            <person name="Wu D."/>
            <person name="Spring S."/>
            <person name="Schroeder M."/>
            <person name="Brambilla E."/>
            <person name="Klenk H.-P."/>
            <person name="Eisen J.A."/>
        </authorList>
    </citation>
    <scope>NUCLEOTIDE SEQUENCE [LARGE SCALE GENOMIC DNA]</scope>
    <source>
        <strain evidence="10">ATCC 49306 / DSM 6799 / DCB-1</strain>
    </source>
</reference>
<sequence length="417" mass="48732">MAIKNENGRFVIYFQWKKERLETVSEAKNLAEAKRIEKDVKSAFRVYRFDSLDEAAKAWVIRTHENKGWALPSELARPLPGEDLTLMQAITAYLEADTRHRSERNLSAIDRLVEHFTDNPRLKDIRVPQVREYRRARQEKVENGTVNRELSVLSGVMRLQVELENLDFNPCTMIKRLPENQRDTYLSWKDFSRLLEHSGWIRDVLEMMYYTGMRFGEVVNLRWEMYKPERRMLVLPPDVTKEGKSERKVRLRPKRVPLRKEPLELLETLRRGDDGKVVRAIGLIFAYGGRYKKHRGPQSDPIDRFMVRKAWDNAIKATGLKGLQRRDLRHTWKTNAQRSGMDPAVRNLIVGHSGERSVQDRYIRVSDQVLLDAVDSMTFDHGWTELDIAEKAHPDSLPKKVTGKSRENSEERKKAVG</sequence>
<dbReference type="KEGG" id="dti:Desti_3455"/>
<evidence type="ECO:0000313" key="9">
    <source>
        <dbReference type="EMBL" id="AFM26107.1"/>
    </source>
</evidence>
<feature type="domain" description="Tyr recombinase" evidence="7">
    <location>
        <begin position="181"/>
        <end position="375"/>
    </location>
</feature>
<evidence type="ECO:0000256" key="4">
    <source>
        <dbReference type="ARBA" id="ARBA00023172"/>
    </source>
</evidence>
<evidence type="ECO:0000256" key="6">
    <source>
        <dbReference type="SAM" id="MobiDB-lite"/>
    </source>
</evidence>
<organism evidence="9 10">
    <name type="scientific">Desulfomonile tiedjei (strain ATCC 49306 / DSM 6799 / DCB-1)</name>
    <dbReference type="NCBI Taxonomy" id="706587"/>
    <lineage>
        <taxon>Bacteria</taxon>
        <taxon>Pseudomonadati</taxon>
        <taxon>Thermodesulfobacteriota</taxon>
        <taxon>Desulfomonilia</taxon>
        <taxon>Desulfomonilales</taxon>
        <taxon>Desulfomonilaceae</taxon>
        <taxon>Desulfomonile</taxon>
    </lineage>
</organism>
<dbReference type="EMBL" id="CP003360">
    <property type="protein sequence ID" value="AFM26107.1"/>
    <property type="molecule type" value="Genomic_DNA"/>
</dbReference>
<feature type="region of interest" description="Disordered" evidence="6">
    <location>
        <begin position="390"/>
        <end position="417"/>
    </location>
</feature>
<dbReference type="SUPFAM" id="SSF56349">
    <property type="entry name" value="DNA breaking-rejoining enzymes"/>
    <property type="match status" value="1"/>
</dbReference>
<dbReference type="PANTHER" id="PTHR30349:SF41">
    <property type="entry name" value="INTEGRASE_RECOMBINASE PROTEIN MJ0367-RELATED"/>
    <property type="match status" value="1"/>
</dbReference>
<dbReference type="Gene3D" id="1.10.443.10">
    <property type="entry name" value="Intergrase catalytic core"/>
    <property type="match status" value="1"/>
</dbReference>
<dbReference type="GO" id="GO:0006310">
    <property type="term" value="P:DNA recombination"/>
    <property type="evidence" value="ECO:0007669"/>
    <property type="project" value="UniProtKB-KW"/>
</dbReference>
<evidence type="ECO:0000259" key="8">
    <source>
        <dbReference type="PROSITE" id="PS51900"/>
    </source>
</evidence>
<dbReference type="RefSeq" id="WP_014811240.1">
    <property type="nucleotide sequence ID" value="NC_018025.1"/>
</dbReference>
<evidence type="ECO:0000313" key="10">
    <source>
        <dbReference type="Proteomes" id="UP000006055"/>
    </source>
</evidence>
<dbReference type="GO" id="GO:0015074">
    <property type="term" value="P:DNA integration"/>
    <property type="evidence" value="ECO:0007669"/>
    <property type="project" value="UniProtKB-KW"/>
</dbReference>
<dbReference type="HOGENOM" id="CLU_715211_0_0_7"/>
<dbReference type="Pfam" id="PF00589">
    <property type="entry name" value="Phage_integrase"/>
    <property type="match status" value="1"/>
</dbReference>
<dbReference type="InterPro" id="IPR011010">
    <property type="entry name" value="DNA_brk_join_enz"/>
</dbReference>
<keyword evidence="3 5" id="KW-0238">DNA-binding</keyword>
<dbReference type="PROSITE" id="PS51900">
    <property type="entry name" value="CB"/>
    <property type="match status" value="1"/>
</dbReference>
<protein>
    <submittedName>
        <fullName evidence="9">Site-specific recombinase XerD</fullName>
    </submittedName>
</protein>
<dbReference type="InterPro" id="IPR010998">
    <property type="entry name" value="Integrase_recombinase_N"/>
</dbReference>
<keyword evidence="10" id="KW-1185">Reference proteome</keyword>
<dbReference type="AlphaFoldDB" id="I4C966"/>
<dbReference type="Proteomes" id="UP000006055">
    <property type="component" value="Chromosome"/>
</dbReference>
<dbReference type="PROSITE" id="PS51898">
    <property type="entry name" value="TYR_RECOMBINASE"/>
    <property type="match status" value="1"/>
</dbReference>
<feature type="domain" description="Core-binding (CB)" evidence="8">
    <location>
        <begin position="84"/>
        <end position="161"/>
    </location>
</feature>
<evidence type="ECO:0000256" key="2">
    <source>
        <dbReference type="ARBA" id="ARBA00022908"/>
    </source>
</evidence>
<gene>
    <name evidence="9" type="ordered locus">Desti_3455</name>
</gene>
<name>I4C966_DESTA</name>
<dbReference type="GO" id="GO:0003677">
    <property type="term" value="F:DNA binding"/>
    <property type="evidence" value="ECO:0007669"/>
    <property type="project" value="UniProtKB-UniRule"/>
</dbReference>
<dbReference type="InterPro" id="IPR002104">
    <property type="entry name" value="Integrase_catalytic"/>
</dbReference>
<dbReference type="PANTHER" id="PTHR30349">
    <property type="entry name" value="PHAGE INTEGRASE-RELATED"/>
    <property type="match status" value="1"/>
</dbReference>
<proteinExistence type="inferred from homology"/>
<evidence type="ECO:0000259" key="7">
    <source>
        <dbReference type="PROSITE" id="PS51898"/>
    </source>
</evidence>
<dbReference type="eggNOG" id="COG0582">
    <property type="taxonomic scope" value="Bacteria"/>
</dbReference>
<accession>I4C966</accession>
<keyword evidence="4" id="KW-0233">DNA recombination</keyword>
<dbReference type="InterPro" id="IPR050090">
    <property type="entry name" value="Tyrosine_recombinase_XerCD"/>
</dbReference>
<dbReference type="STRING" id="706587.Desti_3455"/>
<dbReference type="InterPro" id="IPR013762">
    <property type="entry name" value="Integrase-like_cat_sf"/>
</dbReference>
<dbReference type="InterPro" id="IPR044068">
    <property type="entry name" value="CB"/>
</dbReference>
<evidence type="ECO:0000256" key="5">
    <source>
        <dbReference type="PROSITE-ProRule" id="PRU01248"/>
    </source>
</evidence>
<evidence type="ECO:0000256" key="1">
    <source>
        <dbReference type="ARBA" id="ARBA00008857"/>
    </source>
</evidence>